<protein>
    <submittedName>
        <fullName evidence="3">RsbT co-antagonist protein RsbRB</fullName>
    </submittedName>
</protein>
<dbReference type="SUPFAM" id="SSF52091">
    <property type="entry name" value="SpoIIaa-like"/>
    <property type="match status" value="1"/>
</dbReference>
<proteinExistence type="predicted"/>
<keyword evidence="4" id="KW-1185">Reference proteome</keyword>
<dbReference type="EMBL" id="LAYY01000097">
    <property type="protein sequence ID" value="KKK34427.1"/>
    <property type="molecule type" value="Genomic_DNA"/>
</dbReference>
<dbReference type="Proteomes" id="UP000034166">
    <property type="component" value="Unassembled WGS sequence"/>
</dbReference>
<name>A0A0M2SNH7_9BACI</name>
<evidence type="ECO:0000256" key="1">
    <source>
        <dbReference type="ARBA" id="ARBA00022553"/>
    </source>
</evidence>
<dbReference type="PANTHER" id="PTHR33745:SF3">
    <property type="entry name" value="RSBT CO-ANTAGONIST PROTEIN RSBRC"/>
    <property type="match status" value="1"/>
</dbReference>
<comment type="caution">
    <text evidence="3">The sequence shown here is derived from an EMBL/GenBank/DDBJ whole genome shotgun (WGS) entry which is preliminary data.</text>
</comment>
<organism evidence="3 4">
    <name type="scientific">Mesobacillus campisalis</name>
    <dbReference type="NCBI Taxonomy" id="1408103"/>
    <lineage>
        <taxon>Bacteria</taxon>
        <taxon>Bacillati</taxon>
        <taxon>Bacillota</taxon>
        <taxon>Bacilli</taxon>
        <taxon>Bacillales</taxon>
        <taxon>Bacillaceae</taxon>
        <taxon>Mesobacillus</taxon>
    </lineage>
</organism>
<gene>
    <name evidence="3" type="ORF">WQ57_23030</name>
</gene>
<dbReference type="Gene3D" id="3.30.750.24">
    <property type="entry name" value="STAS domain"/>
    <property type="match status" value="1"/>
</dbReference>
<accession>A0A0M2SNH7</accession>
<dbReference type="Pfam" id="PF01740">
    <property type="entry name" value="STAS"/>
    <property type="match status" value="1"/>
</dbReference>
<evidence type="ECO:0000313" key="3">
    <source>
        <dbReference type="EMBL" id="KKK34427.1"/>
    </source>
</evidence>
<sequence length="280" mass="31943">MHRNKDLYHYLLDRARHLTEEWYASLDKSQTDGVYSSTDPKVIEGVKAQNYAFHEHFIEIFNTENEEFTTHFDQWIHEIATDQQHVNTPIHHILKEFMNTRSQYLDLVREFAKEHPEKVKPGQMDVWQEVIVKVLDNVILEFTEEMYKHSKKQLQAQQEMINELSSPVISITGVTALLPLVGDIDTSRAKMILENTLSQCSSKRVEHLCIDLSGVVMIDTMVAHQIFQLINALQLIGVQTTLSGIRPEIASTAVQLGLSFTDIETTSTLAKALASKLPVS</sequence>
<dbReference type="CDD" id="cd07041">
    <property type="entry name" value="STAS_RsbR_RsbS_like"/>
    <property type="match status" value="1"/>
</dbReference>
<dbReference type="InterPro" id="IPR036513">
    <property type="entry name" value="STAS_dom_sf"/>
</dbReference>
<dbReference type="PANTHER" id="PTHR33745">
    <property type="entry name" value="RSBT ANTAGONIST PROTEIN RSBS-RELATED"/>
    <property type="match status" value="1"/>
</dbReference>
<evidence type="ECO:0000259" key="2">
    <source>
        <dbReference type="PROSITE" id="PS50801"/>
    </source>
</evidence>
<dbReference type="InterPro" id="IPR051932">
    <property type="entry name" value="Bact_StressResp_Reg"/>
</dbReference>
<keyword evidence="1" id="KW-0597">Phosphoprotein</keyword>
<dbReference type="InterPro" id="IPR002645">
    <property type="entry name" value="STAS_dom"/>
</dbReference>
<reference evidence="3 4" key="1">
    <citation type="submission" date="2015-04" db="EMBL/GenBank/DDBJ databases">
        <title>Taxonomic description and genome sequence of Bacillus campisalis sp. nov., a novel member of the genus Bacillus isolated from solar saltern.</title>
        <authorList>
            <person name="Mathan Kumar R."/>
            <person name="Kaur G."/>
            <person name="Kumar A."/>
            <person name="Singh N.K."/>
            <person name="Kaur N."/>
            <person name="Kumar N."/>
            <person name="Mayilraj S."/>
        </authorList>
    </citation>
    <scope>NUCLEOTIDE SEQUENCE [LARGE SCALE GENOMIC DNA]</scope>
    <source>
        <strain evidence="3 4">SA2-6</strain>
    </source>
</reference>
<dbReference type="PROSITE" id="PS50801">
    <property type="entry name" value="STAS"/>
    <property type="match status" value="1"/>
</dbReference>
<feature type="domain" description="STAS" evidence="2">
    <location>
        <begin position="165"/>
        <end position="276"/>
    </location>
</feature>
<dbReference type="AlphaFoldDB" id="A0A0M2SNH7"/>
<evidence type="ECO:0000313" key="4">
    <source>
        <dbReference type="Proteomes" id="UP000034166"/>
    </source>
</evidence>
<dbReference type="RefSeq" id="WP_046525986.1">
    <property type="nucleotide sequence ID" value="NZ_LAYY01000097.1"/>
</dbReference>
<dbReference type="PATRIC" id="fig|1408103.3.peg.4967"/>